<keyword evidence="6" id="KW-1185">Reference proteome</keyword>
<evidence type="ECO:0000313" key="5">
    <source>
        <dbReference type="EMBL" id="GBN20378.1"/>
    </source>
</evidence>
<feature type="transmembrane region" description="Helical" evidence="4">
    <location>
        <begin position="41"/>
        <end position="62"/>
    </location>
</feature>
<dbReference type="AlphaFoldDB" id="A0A4Y2M022"/>
<keyword evidence="4" id="KW-0812">Transmembrane</keyword>
<dbReference type="PROSITE" id="PS51155">
    <property type="entry name" value="CHIT_BIND_RR_2"/>
    <property type="match status" value="1"/>
</dbReference>
<evidence type="ECO:0000256" key="1">
    <source>
        <dbReference type="ARBA" id="ARBA00002980"/>
    </source>
</evidence>
<evidence type="ECO:0000256" key="3">
    <source>
        <dbReference type="PROSITE-ProRule" id="PRU00497"/>
    </source>
</evidence>
<reference evidence="5 6" key="1">
    <citation type="journal article" date="2019" name="Sci. Rep.">
        <title>Orb-weaving spider Araneus ventricosus genome elucidates the spidroin gene catalogue.</title>
        <authorList>
            <person name="Kono N."/>
            <person name="Nakamura H."/>
            <person name="Ohtoshi R."/>
            <person name="Moran D.A.P."/>
            <person name="Shinohara A."/>
            <person name="Yoshida Y."/>
            <person name="Fujiwara M."/>
            <person name="Mori M."/>
            <person name="Tomita M."/>
            <person name="Arakawa K."/>
        </authorList>
    </citation>
    <scope>NUCLEOTIDE SEQUENCE [LARGE SCALE GENOMIC DNA]</scope>
</reference>
<dbReference type="InterPro" id="IPR031311">
    <property type="entry name" value="CHIT_BIND_RR_consensus"/>
</dbReference>
<dbReference type="PRINTS" id="PR00947">
    <property type="entry name" value="CUTICLE"/>
</dbReference>
<organism evidence="5 6">
    <name type="scientific">Araneus ventricosus</name>
    <name type="common">Orbweaver spider</name>
    <name type="synonym">Epeira ventricosa</name>
    <dbReference type="NCBI Taxonomy" id="182803"/>
    <lineage>
        <taxon>Eukaryota</taxon>
        <taxon>Metazoa</taxon>
        <taxon>Ecdysozoa</taxon>
        <taxon>Arthropoda</taxon>
        <taxon>Chelicerata</taxon>
        <taxon>Arachnida</taxon>
        <taxon>Araneae</taxon>
        <taxon>Araneomorphae</taxon>
        <taxon>Entelegynae</taxon>
        <taxon>Araneoidea</taxon>
        <taxon>Araneidae</taxon>
        <taxon>Araneus</taxon>
    </lineage>
</organism>
<dbReference type="PANTHER" id="PTHR10380:SF173">
    <property type="entry name" value="CUTICULAR PROTEIN 47EF, ISOFORM C-RELATED"/>
    <property type="match status" value="1"/>
</dbReference>
<dbReference type="GO" id="GO:0062129">
    <property type="term" value="C:chitin-based extracellular matrix"/>
    <property type="evidence" value="ECO:0007669"/>
    <property type="project" value="TreeGrafter"/>
</dbReference>
<name>A0A4Y2M022_ARAVE</name>
<comment type="caution">
    <text evidence="5">The sequence shown here is derived from an EMBL/GenBank/DDBJ whole genome shotgun (WGS) entry which is preliminary data.</text>
</comment>
<accession>A0A4Y2M022</accession>
<protein>
    <submittedName>
        <fullName evidence="5">Adult-specific rigid cuticular protein 15.7</fullName>
    </submittedName>
</protein>
<dbReference type="EMBL" id="BGPR01121047">
    <property type="protein sequence ID" value="GBN20378.1"/>
    <property type="molecule type" value="Genomic_DNA"/>
</dbReference>
<gene>
    <name evidence="5" type="primary">CU57_13</name>
    <name evidence="5" type="ORF">AVEN_220967_1</name>
</gene>
<evidence type="ECO:0000313" key="6">
    <source>
        <dbReference type="Proteomes" id="UP000499080"/>
    </source>
</evidence>
<dbReference type="Proteomes" id="UP000499080">
    <property type="component" value="Unassembled WGS sequence"/>
</dbReference>
<keyword evidence="2 3" id="KW-0193">Cuticle</keyword>
<dbReference type="PROSITE" id="PS00233">
    <property type="entry name" value="CHIT_BIND_RR_1"/>
    <property type="match status" value="1"/>
</dbReference>
<dbReference type="PANTHER" id="PTHR10380">
    <property type="entry name" value="CUTICLE PROTEIN"/>
    <property type="match status" value="1"/>
</dbReference>
<keyword evidence="4" id="KW-0472">Membrane</keyword>
<evidence type="ECO:0000256" key="2">
    <source>
        <dbReference type="ARBA" id="ARBA00022460"/>
    </source>
</evidence>
<comment type="function">
    <text evidence="1">Component of the rigid cuticle of the spider.</text>
</comment>
<dbReference type="InterPro" id="IPR000618">
    <property type="entry name" value="Insect_cuticle"/>
</dbReference>
<dbReference type="Pfam" id="PF00379">
    <property type="entry name" value="Chitin_bind_4"/>
    <property type="match status" value="1"/>
</dbReference>
<dbReference type="InterPro" id="IPR050468">
    <property type="entry name" value="Cuticle_Struct_Prot"/>
</dbReference>
<proteinExistence type="predicted"/>
<evidence type="ECO:0000256" key="4">
    <source>
        <dbReference type="SAM" id="Phobius"/>
    </source>
</evidence>
<keyword evidence="4" id="KW-1133">Transmembrane helix</keyword>
<sequence>MYCSATDSETTTFGRFYPGKGCQAMSHMRAFPEFFVRSRSIAILCAAFAAVCANPILTTAILNTGVSTSARSQDGLGNYAFNYGIGDGLGATNARAEIGDAAGNKQGSYTITDIDGRARRVDYVADAAGFRASVKTNEPGTALSAPASAAIASPYAPPVAPVAPAVAAPVVAAAPALAAAPLLAAPGISSYSTVIGHGAALGLPLGAGLLAPGIAKTLVW</sequence>
<dbReference type="GO" id="GO:0008010">
    <property type="term" value="F:structural constituent of chitin-based larval cuticle"/>
    <property type="evidence" value="ECO:0007669"/>
    <property type="project" value="TreeGrafter"/>
</dbReference>